<protein>
    <submittedName>
        <fullName evidence="1">Uncharacterized protein</fullName>
    </submittedName>
</protein>
<proteinExistence type="predicted"/>
<name>A0A1H6KR04_9GAMM</name>
<evidence type="ECO:0000313" key="2">
    <source>
        <dbReference type="Proteomes" id="UP000198988"/>
    </source>
</evidence>
<organism evidence="1 2">
    <name type="scientific">Bathymodiolus azoricus thioautotrophic gill symbiont</name>
    <dbReference type="NCBI Taxonomy" id="235205"/>
    <lineage>
        <taxon>Bacteria</taxon>
        <taxon>Pseudomonadati</taxon>
        <taxon>Pseudomonadota</taxon>
        <taxon>Gammaproteobacteria</taxon>
        <taxon>sulfur-oxidizing symbionts</taxon>
    </lineage>
</organism>
<accession>A0A1H6KR04</accession>
<dbReference type="AlphaFoldDB" id="A0A1H6KR04"/>
<reference evidence="2" key="1">
    <citation type="submission" date="2016-06" db="EMBL/GenBank/DDBJ databases">
        <authorList>
            <person name="Petersen J."/>
            <person name="Sayavedra L."/>
        </authorList>
    </citation>
    <scope>NUCLEOTIDE SEQUENCE [LARGE SCALE GENOMIC DNA]</scope>
    <source>
        <strain evidence="2">BazSymA</strain>
    </source>
</reference>
<gene>
    <name evidence="1" type="ORF">BAZSYMA_ACONTIG69955_0</name>
</gene>
<sequence length="39" mass="4553">MICASQTYQISIRMKSEKLLIGNEKEIVLLIICICYNEF</sequence>
<evidence type="ECO:0000313" key="1">
    <source>
        <dbReference type="EMBL" id="SEH78052.1"/>
    </source>
</evidence>
<dbReference type="EMBL" id="CDSC02000198">
    <property type="protein sequence ID" value="SEH78052.1"/>
    <property type="molecule type" value="Genomic_DNA"/>
</dbReference>
<dbReference type="Proteomes" id="UP000198988">
    <property type="component" value="Unassembled WGS sequence"/>
</dbReference>